<dbReference type="GO" id="GO:0005524">
    <property type="term" value="F:ATP binding"/>
    <property type="evidence" value="ECO:0007669"/>
    <property type="project" value="InterPro"/>
</dbReference>
<dbReference type="PROSITE" id="PS50011">
    <property type="entry name" value="PROTEIN_KINASE_DOM"/>
    <property type="match status" value="1"/>
</dbReference>
<dbReference type="OrthoDB" id="1668230at2759"/>
<proteinExistence type="predicted"/>
<dbReference type="STRING" id="113226.A0A139GT26"/>
<comment type="caution">
    <text evidence="2">The sequence shown here is derived from an EMBL/GenBank/DDBJ whole genome shotgun (WGS) entry which is preliminary data.</text>
</comment>
<dbReference type="PANTHER" id="PTHR44329">
    <property type="entry name" value="SERINE/THREONINE-PROTEIN KINASE TNNI3K-RELATED"/>
    <property type="match status" value="1"/>
</dbReference>
<evidence type="ECO:0000313" key="3">
    <source>
        <dbReference type="Proteomes" id="UP000073492"/>
    </source>
</evidence>
<dbReference type="InterPro" id="IPR001245">
    <property type="entry name" value="Ser-Thr/Tyr_kinase_cat_dom"/>
</dbReference>
<name>A0A139GT26_9PEZI</name>
<dbReference type="AlphaFoldDB" id="A0A139GT26"/>
<dbReference type="Pfam" id="PF07714">
    <property type="entry name" value="PK_Tyr_Ser-Thr"/>
    <property type="match status" value="1"/>
</dbReference>
<feature type="domain" description="Protein kinase" evidence="1">
    <location>
        <begin position="20"/>
        <end position="271"/>
    </location>
</feature>
<gene>
    <name evidence="2" type="ORF">AC579_8459</name>
</gene>
<dbReference type="Gene3D" id="1.10.510.10">
    <property type="entry name" value="Transferase(Phosphotransferase) domain 1"/>
    <property type="match status" value="1"/>
</dbReference>
<sequence length="271" mass="29847">MGADGDIDTHSHPESPIIFVGNGEMIGSGVSGIIELLPNGKVLKSPWPGEQALQCKKDILLESEVYRRLQDRGVFLERFVKFVEFDAVANTITLEHMPAGTLRDHLEIRNQETTVAQRFAWALQASQALEALHSVGVAHCDFCTKNILLSDGLELKVIDFGCSSIDGKLPSGGGQPHFYPQGLHSSLRRDEYDVFALGSTIYEIFTGKRPYHDLSSQEAQAKLSQQELPDLTSIPVKRVIEGCWALGSRNAANVRAELEEMISAEDSLRLS</sequence>
<reference evidence="2 3" key="1">
    <citation type="submission" date="2015-07" db="EMBL/GenBank/DDBJ databases">
        <title>Comparative genomics of the Sigatoka disease complex on banana suggests a link between parallel evolutionary changes in Pseudocercospora fijiensis and Pseudocercospora eumusae and increased virulence on the banana host.</title>
        <authorList>
            <person name="Chang T.-C."/>
            <person name="Salvucci A."/>
            <person name="Crous P.W."/>
            <person name="Stergiopoulos I."/>
        </authorList>
    </citation>
    <scope>NUCLEOTIDE SEQUENCE [LARGE SCALE GENOMIC DNA]</scope>
    <source>
        <strain evidence="2 3">CBS 116634</strain>
    </source>
</reference>
<evidence type="ECO:0000259" key="1">
    <source>
        <dbReference type="PROSITE" id="PS50011"/>
    </source>
</evidence>
<dbReference type="EMBL" id="LFZO01001823">
    <property type="protein sequence ID" value="KXS93317.1"/>
    <property type="molecule type" value="Genomic_DNA"/>
</dbReference>
<dbReference type="InterPro" id="IPR000719">
    <property type="entry name" value="Prot_kinase_dom"/>
</dbReference>
<dbReference type="SUPFAM" id="SSF56112">
    <property type="entry name" value="Protein kinase-like (PK-like)"/>
    <property type="match status" value="1"/>
</dbReference>
<organism evidence="2 3">
    <name type="scientific">Pseudocercospora musae</name>
    <dbReference type="NCBI Taxonomy" id="113226"/>
    <lineage>
        <taxon>Eukaryota</taxon>
        <taxon>Fungi</taxon>
        <taxon>Dikarya</taxon>
        <taxon>Ascomycota</taxon>
        <taxon>Pezizomycotina</taxon>
        <taxon>Dothideomycetes</taxon>
        <taxon>Dothideomycetidae</taxon>
        <taxon>Mycosphaerellales</taxon>
        <taxon>Mycosphaerellaceae</taxon>
        <taxon>Pseudocercospora</taxon>
    </lineage>
</organism>
<protein>
    <recommendedName>
        <fullName evidence="1">Protein kinase domain-containing protein</fullName>
    </recommendedName>
</protein>
<dbReference type="GO" id="GO:0004674">
    <property type="term" value="F:protein serine/threonine kinase activity"/>
    <property type="evidence" value="ECO:0007669"/>
    <property type="project" value="TreeGrafter"/>
</dbReference>
<accession>A0A139GT26</accession>
<keyword evidence="3" id="KW-1185">Reference proteome</keyword>
<dbReference type="Proteomes" id="UP000073492">
    <property type="component" value="Unassembled WGS sequence"/>
</dbReference>
<dbReference type="InterPro" id="IPR051681">
    <property type="entry name" value="Ser/Thr_Kinases-Pseudokinases"/>
</dbReference>
<evidence type="ECO:0000313" key="2">
    <source>
        <dbReference type="EMBL" id="KXS93317.1"/>
    </source>
</evidence>
<dbReference type="InterPro" id="IPR011009">
    <property type="entry name" value="Kinase-like_dom_sf"/>
</dbReference>